<feature type="binding site" evidence="3">
    <location>
        <position position="16"/>
    </location>
    <ligand>
        <name>a divalent metal cation</name>
        <dbReference type="ChEBI" id="CHEBI:60240"/>
    </ligand>
</feature>
<evidence type="ECO:0000256" key="2">
    <source>
        <dbReference type="PIRSR" id="PIRSR605511-1"/>
    </source>
</evidence>
<dbReference type="PANTHER" id="PTHR10907:SF47">
    <property type="entry name" value="REGUCALCIN"/>
    <property type="match status" value="1"/>
</dbReference>
<keyword evidence="3" id="KW-0862">Zinc</keyword>
<dbReference type="EMBL" id="AP019307">
    <property type="protein sequence ID" value="BBH17557.1"/>
    <property type="molecule type" value="Genomic_DNA"/>
</dbReference>
<dbReference type="GO" id="GO:0019853">
    <property type="term" value="P:L-ascorbic acid biosynthetic process"/>
    <property type="evidence" value="ECO:0007669"/>
    <property type="project" value="TreeGrafter"/>
</dbReference>
<evidence type="ECO:0000313" key="5">
    <source>
        <dbReference type="EMBL" id="BBH17557.1"/>
    </source>
</evidence>
<keyword evidence="6" id="KW-1185">Reference proteome</keyword>
<feature type="binding site" evidence="3">
    <location>
        <position position="192"/>
    </location>
    <ligand>
        <name>a divalent metal cation</name>
        <dbReference type="ChEBI" id="CHEBI:60240"/>
    </ligand>
</feature>
<dbReference type="SUPFAM" id="SSF63829">
    <property type="entry name" value="Calcium-dependent phosphotriesterase"/>
    <property type="match status" value="1"/>
</dbReference>
<dbReference type="InterPro" id="IPR005511">
    <property type="entry name" value="SMP-30"/>
</dbReference>
<dbReference type="PRINTS" id="PR01790">
    <property type="entry name" value="SMP30FAMILY"/>
</dbReference>
<dbReference type="Proteomes" id="UP000271573">
    <property type="component" value="Chromosome"/>
</dbReference>
<name>A0A3G9IF35_9ACTN</name>
<feature type="active site" description="Proton donor/acceptor" evidence="2">
    <location>
        <position position="192"/>
    </location>
</feature>
<feature type="binding site" evidence="3">
    <location>
        <position position="141"/>
    </location>
    <ligand>
        <name>a divalent metal cation</name>
        <dbReference type="ChEBI" id="CHEBI:60240"/>
    </ligand>
</feature>
<keyword evidence="3" id="KW-0479">Metal-binding</keyword>
<evidence type="ECO:0000256" key="3">
    <source>
        <dbReference type="PIRSR" id="PIRSR605511-2"/>
    </source>
</evidence>
<comment type="cofactor">
    <cofactor evidence="3">
        <name>Zn(2+)</name>
        <dbReference type="ChEBI" id="CHEBI:29105"/>
    </cofactor>
    <text evidence="3">Binds 1 divalent metal cation per subunit.</text>
</comment>
<dbReference type="InterPro" id="IPR013658">
    <property type="entry name" value="SGL"/>
</dbReference>
<evidence type="ECO:0000313" key="6">
    <source>
        <dbReference type="Proteomes" id="UP000271573"/>
    </source>
</evidence>
<dbReference type="OrthoDB" id="2633250at2"/>
<feature type="binding site" evidence="3">
    <location>
        <position position="113"/>
    </location>
    <ligand>
        <name>substrate</name>
    </ligand>
</feature>
<dbReference type="Gene3D" id="2.120.10.30">
    <property type="entry name" value="TolB, C-terminal domain"/>
    <property type="match status" value="1"/>
</dbReference>
<dbReference type="GO" id="GO:0004341">
    <property type="term" value="F:gluconolactonase activity"/>
    <property type="evidence" value="ECO:0007669"/>
    <property type="project" value="TreeGrafter"/>
</dbReference>
<dbReference type="KEGG" id="nbe:Back2_18440"/>
<comment type="similarity">
    <text evidence="1">Belongs to the SMP-30/CGR1 family.</text>
</comment>
<dbReference type="Pfam" id="PF08450">
    <property type="entry name" value="SGL"/>
    <property type="match status" value="1"/>
</dbReference>
<organism evidence="5 6">
    <name type="scientific">Nocardioides baekrokdamisoli</name>
    <dbReference type="NCBI Taxonomy" id="1804624"/>
    <lineage>
        <taxon>Bacteria</taxon>
        <taxon>Bacillati</taxon>
        <taxon>Actinomycetota</taxon>
        <taxon>Actinomycetes</taxon>
        <taxon>Propionibacteriales</taxon>
        <taxon>Nocardioidaceae</taxon>
        <taxon>Nocardioides</taxon>
    </lineage>
</organism>
<sequence>MTSMSVAVKVRSRVGEGPTWSGDALHWVDILAGRIHRSDLASGTTSTIEVPTWVGAAVPMAGGGYVAATREGFATVVDGHLDTFGAHLPDGIRMNDAKCDPAGRLWAGSCAEDFARGAGALECLDVNWTHRTVLTGLTQPNGIGWSPDATTMYLIDTQDGALYAYEFDLERGSVGERRTVVTFDVETDGYPDGLAVDAEGFVWIAMWSGSAVVRVSPDGVIVRRIALPVSQPTSCAFIGPRLDALCVTSAAEGLAPDDASDDGSVFVLRDLDVVGLPVATFGG</sequence>
<feature type="domain" description="SMP-30/Gluconolactonase/LRE-like region" evidence="4">
    <location>
        <begin position="14"/>
        <end position="250"/>
    </location>
</feature>
<gene>
    <name evidence="5" type="ORF">Back2_18440</name>
</gene>
<evidence type="ECO:0000256" key="1">
    <source>
        <dbReference type="ARBA" id="ARBA00008853"/>
    </source>
</evidence>
<accession>A0A3G9IF35</accession>
<reference evidence="5 6" key="1">
    <citation type="submission" date="2018-11" db="EMBL/GenBank/DDBJ databases">
        <title>Complete genome sequence of Nocardioides baekrokdamisoli strain KCTC 39748.</title>
        <authorList>
            <person name="Kang S.W."/>
            <person name="Lee K.C."/>
            <person name="Kim K.K."/>
            <person name="Kim J.S."/>
            <person name="Kim D.S."/>
            <person name="Ko S.H."/>
            <person name="Yang S.H."/>
            <person name="Shin Y.K."/>
            <person name="Lee J.S."/>
        </authorList>
    </citation>
    <scope>NUCLEOTIDE SEQUENCE [LARGE SCALE GENOMIC DNA]</scope>
    <source>
        <strain evidence="5 6">KCTC 39748</strain>
    </source>
</reference>
<protein>
    <submittedName>
        <fullName evidence="5">Gluconolactonase</fullName>
    </submittedName>
</protein>
<proteinExistence type="inferred from homology"/>
<dbReference type="InterPro" id="IPR011042">
    <property type="entry name" value="6-blade_b-propeller_TolB-like"/>
</dbReference>
<feature type="binding site" evidence="3">
    <location>
        <position position="95"/>
    </location>
    <ligand>
        <name>substrate</name>
    </ligand>
</feature>
<evidence type="ECO:0000259" key="4">
    <source>
        <dbReference type="Pfam" id="PF08450"/>
    </source>
</evidence>
<feature type="binding site" evidence="3">
    <location>
        <position position="93"/>
    </location>
    <ligand>
        <name>substrate</name>
    </ligand>
</feature>
<dbReference type="AlphaFoldDB" id="A0A3G9IF35"/>
<dbReference type="GO" id="GO:0005509">
    <property type="term" value="F:calcium ion binding"/>
    <property type="evidence" value="ECO:0007669"/>
    <property type="project" value="TreeGrafter"/>
</dbReference>
<dbReference type="PANTHER" id="PTHR10907">
    <property type="entry name" value="REGUCALCIN"/>
    <property type="match status" value="1"/>
</dbReference>